<protein>
    <recommendedName>
        <fullName evidence="4">Lipoprotein</fullName>
    </recommendedName>
</protein>
<evidence type="ECO:0000256" key="1">
    <source>
        <dbReference type="SAM" id="SignalP"/>
    </source>
</evidence>
<dbReference type="OrthoDB" id="5700647at2"/>
<keyword evidence="1" id="KW-0732">Signal</keyword>
<proteinExistence type="predicted"/>
<reference evidence="2 3" key="1">
    <citation type="journal article" date="2011" name="J. Bacteriol.">
        <title>Complete Genome Sequence of the Aerobic Marine Methanotroph Methylomonas methanica MC09.</title>
        <authorList>
            <person name="Boden R."/>
            <person name="Cunliffe M."/>
            <person name="Scanlan J."/>
            <person name="Moussard H."/>
            <person name="Kits K.D."/>
            <person name="Klotz M.G."/>
            <person name="Jetten M.S."/>
            <person name="Vuilleumier S."/>
            <person name="Han J."/>
            <person name="Peters L."/>
            <person name="Mikhailova N."/>
            <person name="Teshima H."/>
            <person name="Tapia R."/>
            <person name="Kyrpides N."/>
            <person name="Ivanova N."/>
            <person name="Pagani I."/>
            <person name="Cheng J.F."/>
            <person name="Goodwin L."/>
            <person name="Han C."/>
            <person name="Hauser L."/>
            <person name="Land M.L."/>
            <person name="Lapidus A."/>
            <person name="Lucas S."/>
            <person name="Pitluck S."/>
            <person name="Woyke T."/>
            <person name="Stein L."/>
            <person name="Murrell J.C."/>
        </authorList>
    </citation>
    <scope>NUCLEOTIDE SEQUENCE [LARGE SCALE GENOMIC DNA]</scope>
    <source>
        <strain evidence="2 3">MC09</strain>
    </source>
</reference>
<dbReference type="KEGG" id="mmt:Metme_3516"/>
<keyword evidence="3" id="KW-1185">Reference proteome</keyword>
<dbReference type="eggNOG" id="ENOG503093Q">
    <property type="taxonomic scope" value="Bacteria"/>
</dbReference>
<feature type="chain" id="PRO_5003396943" description="Lipoprotein" evidence="1">
    <location>
        <begin position="22"/>
        <end position="182"/>
    </location>
</feature>
<dbReference type="AlphaFoldDB" id="G0A7N9"/>
<feature type="signal peptide" evidence="1">
    <location>
        <begin position="1"/>
        <end position="21"/>
    </location>
</feature>
<organism evidence="2 3">
    <name type="scientific">Methylomonas methanica (strain DSM 25384 / MC09)</name>
    <dbReference type="NCBI Taxonomy" id="857087"/>
    <lineage>
        <taxon>Bacteria</taxon>
        <taxon>Pseudomonadati</taxon>
        <taxon>Pseudomonadota</taxon>
        <taxon>Gammaproteobacteria</taxon>
        <taxon>Methylococcales</taxon>
        <taxon>Methylococcaceae</taxon>
        <taxon>Methylomonas</taxon>
    </lineage>
</organism>
<dbReference type="RefSeq" id="WP_013820107.1">
    <property type="nucleotide sequence ID" value="NC_015572.1"/>
</dbReference>
<dbReference type="HOGENOM" id="CLU_1480409_0_0_6"/>
<sequence>MILTRIRRVIILGILLLPACATVQENDTDWPAQLPPHGYFLRSYQGDAINAGLQPLAQYLLWVKRFYRGWELYPSGWENVTRDLLLRVKQPELADEIEEKMGRLGLVISAEWAKNNRTRLINSRHVSIWGNALLKSLEQGETLQILERVAADVDDLLHHRISADVITASRFYAEDDIFIDIN</sequence>
<evidence type="ECO:0008006" key="4">
    <source>
        <dbReference type="Google" id="ProtNLM"/>
    </source>
</evidence>
<reference key="2">
    <citation type="submission" date="2011-05" db="EMBL/GenBank/DDBJ databases">
        <title>Complete genome sequence of the aerobic marine methanotroph Methylomonas methanica MC09.</title>
        <authorList>
            <person name="Boden R."/>
            <person name="Cunliffe M."/>
            <person name="Scanlan J."/>
            <person name="Moussard H."/>
            <person name="Kits K.D."/>
            <person name="Klotz M."/>
            <person name="Jetten M."/>
            <person name="Vuilleumier S."/>
            <person name="Han J."/>
            <person name="Peters L."/>
            <person name="Mikhailova N."/>
            <person name="Teshima H."/>
            <person name="Tapia R."/>
            <person name="Kyrpides N."/>
            <person name="Ivanova N."/>
            <person name="Pagani I."/>
            <person name="Cheng J.-F."/>
            <person name="Goodwin L."/>
            <person name="Han C."/>
            <person name="Hauser L."/>
            <person name="Land M."/>
            <person name="Lapidus A."/>
            <person name="Lucas S."/>
            <person name="Pitluck S."/>
            <person name="Woyke T."/>
            <person name="Stein L.Y."/>
            <person name="Murrell C."/>
        </authorList>
    </citation>
    <scope>NUCLEOTIDE SEQUENCE</scope>
    <source>
        <strain>MC09</strain>
    </source>
</reference>
<reference evidence="3" key="3">
    <citation type="submission" date="2011-05" db="EMBL/GenBank/DDBJ databases">
        <title>Complete sequence of Methylomonas methanica MC09.</title>
        <authorList>
            <consortium name="US DOE Joint Genome Institute"/>
            <person name="Lucas S."/>
            <person name="Han J."/>
            <person name="Lapidus A."/>
            <person name="Cheng J.-F."/>
            <person name="Goodwin L."/>
            <person name="Pitluck S."/>
            <person name="Peters L."/>
            <person name="Mikhailova N."/>
            <person name="Teshima H."/>
            <person name="Han C."/>
            <person name="Tapia R."/>
            <person name="Land M."/>
            <person name="Hauser L."/>
            <person name="Kyrpides N."/>
            <person name="Ivanova N."/>
            <person name="Pagani I."/>
            <person name="Stein L."/>
            <person name="Woyke T."/>
        </authorList>
    </citation>
    <scope>NUCLEOTIDE SEQUENCE [LARGE SCALE GENOMIC DNA]</scope>
    <source>
        <strain evidence="3">MC09</strain>
    </source>
</reference>
<dbReference type="EMBL" id="CP002738">
    <property type="protein sequence ID" value="AEG01882.1"/>
    <property type="molecule type" value="Genomic_DNA"/>
</dbReference>
<evidence type="ECO:0000313" key="2">
    <source>
        <dbReference type="EMBL" id="AEG01882.1"/>
    </source>
</evidence>
<name>G0A7N9_METMM</name>
<dbReference type="Proteomes" id="UP000008888">
    <property type="component" value="Chromosome"/>
</dbReference>
<accession>G0A7N9</accession>
<gene>
    <name evidence="2" type="ordered locus">Metme_3516</name>
</gene>
<evidence type="ECO:0000313" key="3">
    <source>
        <dbReference type="Proteomes" id="UP000008888"/>
    </source>
</evidence>